<feature type="binding site" evidence="10 14">
    <location>
        <begin position="141"/>
        <end position="144"/>
    </location>
    <ligand>
        <name>substrate</name>
    </ligand>
</feature>
<feature type="active site" description="Proton acceptor" evidence="10 12">
    <location>
        <position position="34"/>
    </location>
</feature>
<comment type="cofactor">
    <cofactor evidence="10 13">
        <name>a divalent metal cation</name>
        <dbReference type="ChEBI" id="CHEBI:60240"/>
    </cofactor>
    <text evidence="10 13">Binds 1 divalent metal cation per subunit.</text>
</comment>
<evidence type="ECO:0000256" key="9">
    <source>
        <dbReference type="ARBA" id="ARBA00023235"/>
    </source>
</evidence>
<dbReference type="InterPro" id="IPR011060">
    <property type="entry name" value="RibuloseP-bd_barrel"/>
</dbReference>
<feature type="binding site" evidence="10 13">
    <location>
        <position position="34"/>
    </location>
    <ligand>
        <name>a divalent metal cation</name>
        <dbReference type="ChEBI" id="CHEBI:60240"/>
    </ligand>
</feature>
<comment type="cofactor">
    <cofactor evidence="4">
        <name>Zn(2+)</name>
        <dbReference type="ChEBI" id="CHEBI:29105"/>
    </cofactor>
</comment>
<dbReference type="PANTHER" id="PTHR11749">
    <property type="entry name" value="RIBULOSE-5-PHOSPHATE-3-EPIMERASE"/>
    <property type="match status" value="1"/>
</dbReference>
<evidence type="ECO:0000256" key="7">
    <source>
        <dbReference type="ARBA" id="ARBA00013188"/>
    </source>
</evidence>
<comment type="pathway">
    <text evidence="10">Carbohydrate degradation.</text>
</comment>
<dbReference type="NCBIfam" id="TIGR01163">
    <property type="entry name" value="rpe"/>
    <property type="match status" value="1"/>
</dbReference>
<evidence type="ECO:0000256" key="10">
    <source>
        <dbReference type="HAMAP-Rule" id="MF_02227"/>
    </source>
</evidence>
<dbReference type="EMBL" id="FQZP01000048">
    <property type="protein sequence ID" value="SHJ38553.1"/>
    <property type="molecule type" value="Genomic_DNA"/>
</dbReference>
<evidence type="ECO:0000313" key="15">
    <source>
        <dbReference type="EMBL" id="SHJ38553.1"/>
    </source>
</evidence>
<dbReference type="InterPro" id="IPR000056">
    <property type="entry name" value="Ribul_P_3_epim-like"/>
</dbReference>
<dbReference type="InterPro" id="IPR026019">
    <property type="entry name" value="Ribul_P_3_epim"/>
</dbReference>
<evidence type="ECO:0000256" key="3">
    <source>
        <dbReference type="ARBA" id="ARBA00001941"/>
    </source>
</evidence>
<dbReference type="AlphaFoldDB" id="A0A1M6IVS1"/>
<keyword evidence="13" id="KW-0862">Zinc</keyword>
<keyword evidence="8 10" id="KW-0479">Metal-binding</keyword>
<comment type="catalytic activity">
    <reaction evidence="1 10 11">
        <text>D-ribulose 5-phosphate = D-xylulose 5-phosphate</text>
        <dbReference type="Rhea" id="RHEA:13677"/>
        <dbReference type="ChEBI" id="CHEBI:57737"/>
        <dbReference type="ChEBI" id="CHEBI:58121"/>
        <dbReference type="EC" id="5.1.3.1"/>
    </reaction>
</comment>
<evidence type="ECO:0000256" key="5">
    <source>
        <dbReference type="ARBA" id="ARBA00001954"/>
    </source>
</evidence>
<gene>
    <name evidence="10" type="primary">rpe</name>
    <name evidence="15" type="ORF">SAMN05444373_104810</name>
</gene>
<evidence type="ECO:0000256" key="6">
    <source>
        <dbReference type="ARBA" id="ARBA00009541"/>
    </source>
</evidence>
<dbReference type="SUPFAM" id="SSF51366">
    <property type="entry name" value="Ribulose-phoshate binding barrel"/>
    <property type="match status" value="1"/>
</dbReference>
<dbReference type="GO" id="GO:0019323">
    <property type="term" value="P:pentose catabolic process"/>
    <property type="evidence" value="ECO:0007669"/>
    <property type="project" value="UniProtKB-UniRule"/>
</dbReference>
<dbReference type="Pfam" id="PF00834">
    <property type="entry name" value="Ribul_P_3_epim"/>
    <property type="match status" value="1"/>
</dbReference>
<dbReference type="Gene3D" id="3.20.20.70">
    <property type="entry name" value="Aldolase class I"/>
    <property type="match status" value="1"/>
</dbReference>
<reference evidence="15 16" key="1">
    <citation type="submission" date="2016-11" db="EMBL/GenBank/DDBJ databases">
        <authorList>
            <person name="Varghese N."/>
            <person name="Submissions S."/>
        </authorList>
    </citation>
    <scope>NUCLEOTIDE SEQUENCE [LARGE SCALE GENOMIC DNA]</scope>
    <source>
        <strain evidence="15 16">DSM 19027</strain>
    </source>
</reference>
<comment type="function">
    <text evidence="10">Catalyzes the reversible epimerization of D-ribulose 5-phosphate to D-xylulose 5-phosphate.</text>
</comment>
<dbReference type="GO" id="GO:0005737">
    <property type="term" value="C:cytoplasm"/>
    <property type="evidence" value="ECO:0007669"/>
    <property type="project" value="UniProtKB-ARBA"/>
</dbReference>
<dbReference type="FunFam" id="3.20.20.70:FF:000004">
    <property type="entry name" value="Ribulose-phosphate 3-epimerase"/>
    <property type="match status" value="1"/>
</dbReference>
<name>A0A1M6IVS1_9FIRM</name>
<evidence type="ECO:0000256" key="12">
    <source>
        <dbReference type="PIRSR" id="PIRSR001461-1"/>
    </source>
</evidence>
<dbReference type="Proteomes" id="UP000324781">
    <property type="component" value="Unassembled WGS sequence"/>
</dbReference>
<feature type="active site" description="Proton donor" evidence="10 12">
    <location>
        <position position="174"/>
    </location>
</feature>
<proteinExistence type="inferred from homology"/>
<evidence type="ECO:0000256" key="4">
    <source>
        <dbReference type="ARBA" id="ARBA00001947"/>
    </source>
</evidence>
<dbReference type="OrthoDB" id="1645589at2"/>
<evidence type="ECO:0000256" key="1">
    <source>
        <dbReference type="ARBA" id="ARBA00001782"/>
    </source>
</evidence>
<dbReference type="GO" id="GO:0006098">
    <property type="term" value="P:pentose-phosphate shunt"/>
    <property type="evidence" value="ECO:0007669"/>
    <property type="project" value="UniProtKB-UniRule"/>
</dbReference>
<feature type="binding site" evidence="10 14">
    <location>
        <position position="65"/>
    </location>
    <ligand>
        <name>substrate</name>
    </ligand>
</feature>
<keyword evidence="10 11" id="KW-0119">Carbohydrate metabolism</keyword>
<dbReference type="InterPro" id="IPR013785">
    <property type="entry name" value="Aldolase_TIM"/>
</dbReference>
<feature type="binding site" evidence="10">
    <location>
        <begin position="174"/>
        <end position="176"/>
    </location>
    <ligand>
        <name>substrate</name>
    </ligand>
</feature>
<dbReference type="GO" id="GO:0004750">
    <property type="term" value="F:D-ribulose-phosphate 3-epimerase activity"/>
    <property type="evidence" value="ECO:0007669"/>
    <property type="project" value="UniProtKB-UniRule"/>
</dbReference>
<dbReference type="PIRSF" id="PIRSF001461">
    <property type="entry name" value="RPE"/>
    <property type="match status" value="1"/>
</dbReference>
<protein>
    <recommendedName>
        <fullName evidence="7 10">Ribulose-phosphate 3-epimerase</fullName>
        <ecNumber evidence="7 10">5.1.3.1</ecNumber>
    </recommendedName>
</protein>
<evidence type="ECO:0000256" key="14">
    <source>
        <dbReference type="PIRSR" id="PIRSR001461-3"/>
    </source>
</evidence>
<organism evidence="15 16">
    <name type="scientific">Thermoclostridium caenicola</name>
    <dbReference type="NCBI Taxonomy" id="659425"/>
    <lineage>
        <taxon>Bacteria</taxon>
        <taxon>Bacillati</taxon>
        <taxon>Bacillota</taxon>
        <taxon>Clostridia</taxon>
        <taxon>Eubacteriales</taxon>
        <taxon>Oscillospiraceae</taxon>
        <taxon>Thermoclostridium</taxon>
    </lineage>
</organism>
<evidence type="ECO:0000256" key="2">
    <source>
        <dbReference type="ARBA" id="ARBA00001936"/>
    </source>
</evidence>
<dbReference type="HAMAP" id="MF_02227">
    <property type="entry name" value="RPE"/>
    <property type="match status" value="1"/>
</dbReference>
<feature type="binding site" evidence="10 14">
    <location>
        <position position="7"/>
    </location>
    <ligand>
        <name>substrate</name>
    </ligand>
</feature>
<keyword evidence="13" id="KW-0170">Cobalt</keyword>
<feature type="binding site" evidence="10 13">
    <location>
        <position position="65"/>
    </location>
    <ligand>
        <name>a divalent metal cation</name>
        <dbReference type="ChEBI" id="CHEBI:60240"/>
    </ligand>
</feature>
<feature type="binding site" evidence="10 14">
    <location>
        <begin position="196"/>
        <end position="197"/>
    </location>
    <ligand>
        <name>substrate</name>
    </ligand>
</feature>
<dbReference type="NCBIfam" id="NF004076">
    <property type="entry name" value="PRK05581.1-4"/>
    <property type="match status" value="1"/>
</dbReference>
<dbReference type="RefSeq" id="WP_149679338.1">
    <property type="nucleotide sequence ID" value="NZ_FQZP01000048.1"/>
</dbReference>
<feature type="binding site" evidence="10 13">
    <location>
        <position position="32"/>
    </location>
    <ligand>
        <name>a divalent metal cation</name>
        <dbReference type="ChEBI" id="CHEBI:60240"/>
    </ligand>
</feature>
<comment type="similarity">
    <text evidence="6 10 11">Belongs to the ribulose-phosphate 3-epimerase family.</text>
</comment>
<feature type="binding site" evidence="10 13">
    <location>
        <position position="174"/>
    </location>
    <ligand>
        <name>a divalent metal cation</name>
        <dbReference type="ChEBI" id="CHEBI:60240"/>
    </ligand>
</feature>
<evidence type="ECO:0000256" key="8">
    <source>
        <dbReference type="ARBA" id="ARBA00022723"/>
    </source>
</evidence>
<accession>A0A1M6IVS1</accession>
<dbReference type="EC" id="5.1.3.1" evidence="7 10"/>
<comment type="cofactor">
    <cofactor evidence="5">
        <name>Fe(2+)</name>
        <dbReference type="ChEBI" id="CHEBI:29033"/>
    </cofactor>
</comment>
<comment type="cofactor">
    <cofactor evidence="3">
        <name>Co(2+)</name>
        <dbReference type="ChEBI" id="CHEBI:48828"/>
    </cofactor>
</comment>
<keyword evidence="13" id="KW-0464">Manganese</keyword>
<keyword evidence="9 10" id="KW-0413">Isomerase</keyword>
<evidence type="ECO:0000256" key="11">
    <source>
        <dbReference type="PIRNR" id="PIRNR001461"/>
    </source>
</evidence>
<dbReference type="GO" id="GO:0046872">
    <property type="term" value="F:metal ion binding"/>
    <property type="evidence" value="ECO:0007669"/>
    <property type="project" value="UniProtKB-UniRule"/>
</dbReference>
<evidence type="ECO:0000313" key="16">
    <source>
        <dbReference type="Proteomes" id="UP000324781"/>
    </source>
</evidence>
<dbReference type="CDD" id="cd00429">
    <property type="entry name" value="RPE"/>
    <property type="match status" value="1"/>
</dbReference>
<comment type="cofactor">
    <cofactor evidence="2">
        <name>Mn(2+)</name>
        <dbReference type="ChEBI" id="CHEBI:29035"/>
    </cofactor>
</comment>
<sequence length="218" mass="23625">MIKIAPSILSADFSCLRSELEKIEKAGADMVHLDVMDGHFVPPITIGAIVVDALRPHTKLPFDAHLMVSNPDRHIESFAEAGADSITIHAEVAPDLNASLARIRSLGVRVGVSINPETDEKVVLDILDKVDMVLVMTVRPGYGGQKYIEGMESKVRNIREAANRLNLPLDIQVDGGINTETIKKVVSAGANVIVTGSAFFNSKDPAEFVSMLRRAVME</sequence>
<evidence type="ECO:0000256" key="13">
    <source>
        <dbReference type="PIRSR" id="PIRSR001461-2"/>
    </source>
</evidence>
<feature type="binding site" evidence="14">
    <location>
        <position position="176"/>
    </location>
    <ligand>
        <name>substrate</name>
    </ligand>
</feature>
<keyword evidence="16" id="KW-1185">Reference proteome</keyword>